<keyword evidence="4" id="KW-0067">ATP-binding</keyword>
<dbReference type="PANTHER" id="PTHR24096:SF149">
    <property type="entry name" value="AMP-BINDING DOMAIN-CONTAINING PROTEIN-RELATED"/>
    <property type="match status" value="1"/>
</dbReference>
<dbReference type="EMBL" id="KZ451950">
    <property type="protein sequence ID" value="PKA58841.1"/>
    <property type="molecule type" value="Genomic_DNA"/>
</dbReference>
<dbReference type="Pfam" id="PF13193">
    <property type="entry name" value="AMP-binding_C"/>
    <property type="match status" value="1"/>
</dbReference>
<feature type="transmembrane region" description="Helical" evidence="6">
    <location>
        <begin position="103"/>
        <end position="125"/>
    </location>
</feature>
<dbReference type="InterPro" id="IPR045851">
    <property type="entry name" value="AMP-bd_C_sf"/>
</dbReference>
<dbReference type="PROSITE" id="PS00455">
    <property type="entry name" value="AMP_BINDING"/>
    <property type="match status" value="1"/>
</dbReference>
<dbReference type="GO" id="GO:0005524">
    <property type="term" value="F:ATP binding"/>
    <property type="evidence" value="ECO:0007669"/>
    <property type="project" value="UniProtKB-KW"/>
</dbReference>
<dbReference type="SUPFAM" id="SSF56801">
    <property type="entry name" value="Acetyl-CoA synthetase-like"/>
    <property type="match status" value="1"/>
</dbReference>
<evidence type="ECO:0000256" key="1">
    <source>
        <dbReference type="ARBA" id="ARBA00006432"/>
    </source>
</evidence>
<dbReference type="InterPro" id="IPR000873">
    <property type="entry name" value="AMP-dep_synth/lig_dom"/>
</dbReference>
<keyword evidence="6" id="KW-0812">Transmembrane</keyword>
<evidence type="ECO:0000259" key="8">
    <source>
        <dbReference type="Pfam" id="PF13193"/>
    </source>
</evidence>
<dbReference type="OrthoDB" id="10253869at2759"/>
<proteinExistence type="inferred from homology"/>
<keyword evidence="3 9" id="KW-0436">Ligase</keyword>
<feature type="domain" description="AMP-binding enzyme C-terminal" evidence="8">
    <location>
        <begin position="465"/>
        <end position="539"/>
    </location>
</feature>
<dbReference type="PANTHER" id="PTHR24096">
    <property type="entry name" value="LONG-CHAIN-FATTY-ACID--COA LIGASE"/>
    <property type="match status" value="1"/>
</dbReference>
<dbReference type="EC" id="6.2.1.12" evidence="2"/>
<name>A0A2I0ATH3_9ASPA</name>
<evidence type="ECO:0000256" key="3">
    <source>
        <dbReference type="ARBA" id="ARBA00022598"/>
    </source>
</evidence>
<evidence type="ECO:0000313" key="10">
    <source>
        <dbReference type="Proteomes" id="UP000236161"/>
    </source>
</evidence>
<dbReference type="AlphaFoldDB" id="A0A2I0ATH3"/>
<dbReference type="GO" id="GO:0005777">
    <property type="term" value="C:peroxisome"/>
    <property type="evidence" value="ECO:0007669"/>
    <property type="project" value="TreeGrafter"/>
</dbReference>
<feature type="domain" description="AMP-dependent synthetase/ligase" evidence="7">
    <location>
        <begin position="51"/>
        <end position="413"/>
    </location>
</feature>
<sequence>MEETMSRGSPTNSLPNPIWFSPETGVYTSKHHRRPLPQDPFQDIVSFLFSERHKGEIALLDSQSGLAISYADLRSMVESMAVGIHQLGLSSGRVVLILLPNSILFPIVLLAILSLGAVFSAMNPLSTREEIRKQMGSVQPAMAFTSLEKAAILDGARVPVLPVPENLNYDPVKYPIFHRMISCTPSLPRLPAIRQTDTAAILFTSGTSGHSKGVVLTHGNLIAMIELFVRFEASQYEKESWKDVYLAAIPMFHVYGLSLFVLGLLSLGTKVVVMRRFGVQEAIRAIERYEVTHFPLVPPIMAALVRAKDETRCELRSLKQVSCGAAPLSQKLIHDFLSRFQHVDFIQGYGMTESTAVGTRGFNNEEHKRYSSPGLLAPNMEAKIVDQETGQCFPPCKVGELWLRGPAIMKGYLNDEEETKLKIDKHGWLKTGDVGYFDQDGFLFIIDRLKDVIKYKGFQVAPADLEDVLTSHSDILDAAVTSDVDEEAGEIPMAFVVRKEASNLSPSEIMEFVAKKVAPYKKVRKVVFVQSIPRSPAGKILRRTLKSSHVASRL</sequence>
<dbReference type="Gene3D" id="3.30.300.30">
    <property type="match status" value="1"/>
</dbReference>
<dbReference type="GO" id="GO:0016207">
    <property type="term" value="F:4-coumarate-CoA ligase activity"/>
    <property type="evidence" value="ECO:0007669"/>
    <property type="project" value="UniProtKB-EC"/>
</dbReference>
<keyword evidence="6" id="KW-0472">Membrane</keyword>
<keyword evidence="10" id="KW-1185">Reference proteome</keyword>
<dbReference type="STRING" id="1088818.A0A2I0ATH3"/>
<keyword evidence="4" id="KW-0547">Nucleotide-binding</keyword>
<dbReference type="InterPro" id="IPR020845">
    <property type="entry name" value="AMP-binding_CS"/>
</dbReference>
<organism evidence="9 10">
    <name type="scientific">Apostasia shenzhenica</name>
    <dbReference type="NCBI Taxonomy" id="1088818"/>
    <lineage>
        <taxon>Eukaryota</taxon>
        <taxon>Viridiplantae</taxon>
        <taxon>Streptophyta</taxon>
        <taxon>Embryophyta</taxon>
        <taxon>Tracheophyta</taxon>
        <taxon>Spermatophyta</taxon>
        <taxon>Magnoliopsida</taxon>
        <taxon>Liliopsida</taxon>
        <taxon>Asparagales</taxon>
        <taxon>Orchidaceae</taxon>
        <taxon>Apostasioideae</taxon>
        <taxon>Apostasia</taxon>
    </lineage>
</organism>
<dbReference type="GO" id="GO:0006744">
    <property type="term" value="P:ubiquinone biosynthetic process"/>
    <property type="evidence" value="ECO:0007669"/>
    <property type="project" value="TreeGrafter"/>
</dbReference>
<dbReference type="Gene3D" id="3.40.50.12780">
    <property type="entry name" value="N-terminal domain of ligase-like"/>
    <property type="match status" value="1"/>
</dbReference>
<dbReference type="InterPro" id="IPR025110">
    <property type="entry name" value="AMP-bd_C"/>
</dbReference>
<dbReference type="InterPro" id="IPR042099">
    <property type="entry name" value="ANL_N_sf"/>
</dbReference>
<evidence type="ECO:0000256" key="2">
    <source>
        <dbReference type="ARBA" id="ARBA00012959"/>
    </source>
</evidence>
<feature type="transmembrane region" description="Helical" evidence="6">
    <location>
        <begin position="244"/>
        <end position="267"/>
    </location>
</feature>
<protein>
    <recommendedName>
        <fullName evidence="2">4-coumarate--CoA ligase</fullName>
        <ecNumber evidence="2">6.2.1.12</ecNumber>
    </recommendedName>
</protein>
<gene>
    <name evidence="9" type="primary">4CLL6</name>
    <name evidence="9" type="ORF">AXF42_Ash000934</name>
</gene>
<dbReference type="CDD" id="cd05904">
    <property type="entry name" value="4CL"/>
    <property type="match status" value="1"/>
</dbReference>
<evidence type="ECO:0000256" key="5">
    <source>
        <dbReference type="ARBA" id="ARBA00034252"/>
    </source>
</evidence>
<dbReference type="Proteomes" id="UP000236161">
    <property type="component" value="Unassembled WGS sequence"/>
</dbReference>
<comment type="similarity">
    <text evidence="1">Belongs to the ATP-dependent AMP-binding enzyme family.</text>
</comment>
<comment type="catalytic activity">
    <reaction evidence="5">
        <text>(E)-4-coumarate + ATP + CoA = (E)-4-coumaroyl-CoA + AMP + diphosphate</text>
        <dbReference type="Rhea" id="RHEA:19641"/>
        <dbReference type="ChEBI" id="CHEBI:12876"/>
        <dbReference type="ChEBI" id="CHEBI:30616"/>
        <dbReference type="ChEBI" id="CHEBI:33019"/>
        <dbReference type="ChEBI" id="CHEBI:57287"/>
        <dbReference type="ChEBI" id="CHEBI:85008"/>
        <dbReference type="ChEBI" id="CHEBI:456215"/>
        <dbReference type="EC" id="6.2.1.12"/>
    </reaction>
    <physiologicalReaction direction="left-to-right" evidence="5">
        <dbReference type="Rhea" id="RHEA:19642"/>
    </physiologicalReaction>
</comment>
<evidence type="ECO:0000313" key="9">
    <source>
        <dbReference type="EMBL" id="PKA58841.1"/>
    </source>
</evidence>
<evidence type="ECO:0000259" key="7">
    <source>
        <dbReference type="Pfam" id="PF00501"/>
    </source>
</evidence>
<dbReference type="FunFam" id="3.30.300.30:FF:000007">
    <property type="entry name" value="4-coumarate--CoA ligase 2"/>
    <property type="match status" value="1"/>
</dbReference>
<accession>A0A2I0ATH3</accession>
<reference evidence="9 10" key="1">
    <citation type="journal article" date="2017" name="Nature">
        <title>The Apostasia genome and the evolution of orchids.</title>
        <authorList>
            <person name="Zhang G.Q."/>
            <person name="Liu K.W."/>
            <person name="Li Z."/>
            <person name="Lohaus R."/>
            <person name="Hsiao Y.Y."/>
            <person name="Niu S.C."/>
            <person name="Wang J.Y."/>
            <person name="Lin Y.C."/>
            <person name="Xu Q."/>
            <person name="Chen L.J."/>
            <person name="Yoshida K."/>
            <person name="Fujiwara S."/>
            <person name="Wang Z.W."/>
            <person name="Zhang Y.Q."/>
            <person name="Mitsuda N."/>
            <person name="Wang M."/>
            <person name="Liu G.H."/>
            <person name="Pecoraro L."/>
            <person name="Huang H.X."/>
            <person name="Xiao X.J."/>
            <person name="Lin M."/>
            <person name="Wu X.Y."/>
            <person name="Wu W.L."/>
            <person name="Chen Y.Y."/>
            <person name="Chang S.B."/>
            <person name="Sakamoto S."/>
            <person name="Ohme-Takagi M."/>
            <person name="Yagi M."/>
            <person name="Zeng S.J."/>
            <person name="Shen C.Y."/>
            <person name="Yeh C.M."/>
            <person name="Luo Y.B."/>
            <person name="Tsai W.C."/>
            <person name="Van de Peer Y."/>
            <person name="Liu Z.J."/>
        </authorList>
    </citation>
    <scope>NUCLEOTIDE SEQUENCE [LARGE SCALE GENOMIC DNA]</scope>
    <source>
        <strain evidence="10">cv. Shenzhen</strain>
        <tissue evidence="9">Stem</tissue>
    </source>
</reference>
<evidence type="ECO:0000256" key="4">
    <source>
        <dbReference type="ARBA" id="ARBA00022840"/>
    </source>
</evidence>
<evidence type="ECO:0000256" key="6">
    <source>
        <dbReference type="SAM" id="Phobius"/>
    </source>
</evidence>
<dbReference type="Pfam" id="PF00501">
    <property type="entry name" value="AMP-binding"/>
    <property type="match status" value="1"/>
</dbReference>
<keyword evidence="6" id="KW-1133">Transmembrane helix</keyword>
<dbReference type="GO" id="GO:0106290">
    <property type="term" value="F:trans-cinnamate-CoA ligase activity"/>
    <property type="evidence" value="ECO:0007669"/>
    <property type="project" value="UniProtKB-ARBA"/>
</dbReference>
<dbReference type="GO" id="GO:0009698">
    <property type="term" value="P:phenylpropanoid metabolic process"/>
    <property type="evidence" value="ECO:0007669"/>
    <property type="project" value="UniProtKB-ARBA"/>
</dbReference>